<evidence type="ECO:0000259" key="3">
    <source>
        <dbReference type="PROSITE" id="PS51203"/>
    </source>
</evidence>
<dbReference type="InterPro" id="IPR031107">
    <property type="entry name" value="Small_HSP"/>
</dbReference>
<dbReference type="InterPro" id="IPR040612">
    <property type="entry name" value="ArsA_HSP20-like"/>
</dbReference>
<feature type="domain" description="CS" evidence="3">
    <location>
        <begin position="44"/>
        <end position="133"/>
    </location>
</feature>
<accession>A0A497EVL9</accession>
<proteinExistence type="inferred from homology"/>
<comment type="similarity">
    <text evidence="1">Belongs to the small heat shock protein (HSP20) family.</text>
</comment>
<dbReference type="Pfam" id="PF17886">
    <property type="entry name" value="ArsA_HSP20"/>
    <property type="match status" value="1"/>
</dbReference>
<dbReference type="InterPro" id="IPR008978">
    <property type="entry name" value="HSP20-like_chaperone"/>
</dbReference>
<organism evidence="4 5">
    <name type="scientific">Thermoproteota archaeon</name>
    <dbReference type="NCBI Taxonomy" id="2056631"/>
    <lineage>
        <taxon>Archaea</taxon>
        <taxon>Thermoproteota</taxon>
    </lineage>
</organism>
<dbReference type="InterPro" id="IPR007052">
    <property type="entry name" value="CS_dom"/>
</dbReference>
<feature type="non-terminal residue" evidence="4">
    <location>
        <position position="1"/>
    </location>
</feature>
<evidence type="ECO:0000256" key="1">
    <source>
        <dbReference type="PROSITE-ProRule" id="PRU00285"/>
    </source>
</evidence>
<protein>
    <submittedName>
        <fullName evidence="4">Hsp20/alpha crystallin family protein</fullName>
    </submittedName>
</protein>
<dbReference type="SUPFAM" id="SSF49764">
    <property type="entry name" value="HSP20-like chaperones"/>
    <property type="match status" value="1"/>
</dbReference>
<dbReference type="Proteomes" id="UP000272051">
    <property type="component" value="Unassembled WGS sequence"/>
</dbReference>
<gene>
    <name evidence="4" type="ORF">DRJ33_07170</name>
</gene>
<dbReference type="NCBIfam" id="NF041800">
    <property type="entry name" value="Hsp20"/>
    <property type="match status" value="1"/>
</dbReference>
<dbReference type="PANTHER" id="PTHR11527">
    <property type="entry name" value="HEAT-SHOCK PROTEIN 20 FAMILY MEMBER"/>
    <property type="match status" value="1"/>
</dbReference>
<dbReference type="AlphaFoldDB" id="A0A497EVL9"/>
<dbReference type="InterPro" id="IPR002068">
    <property type="entry name" value="A-crystallin/Hsp20_dom"/>
</dbReference>
<evidence type="ECO:0000313" key="5">
    <source>
        <dbReference type="Proteomes" id="UP000272051"/>
    </source>
</evidence>
<reference evidence="4 5" key="1">
    <citation type="submission" date="2018-06" db="EMBL/GenBank/DDBJ databases">
        <title>Extensive metabolic versatility and redundancy in microbially diverse, dynamic hydrothermal sediments.</title>
        <authorList>
            <person name="Dombrowski N."/>
            <person name="Teske A."/>
            <person name="Baker B.J."/>
        </authorList>
    </citation>
    <scope>NUCLEOTIDE SEQUENCE [LARGE SCALE GENOMIC DNA]</scope>
    <source>
        <strain evidence="4">B34_G17</strain>
    </source>
</reference>
<dbReference type="PROSITE" id="PS01031">
    <property type="entry name" value="SHSP"/>
    <property type="match status" value="1"/>
</dbReference>
<feature type="domain" description="SHSP" evidence="2">
    <location>
        <begin position="40"/>
        <end position="133"/>
    </location>
</feature>
<dbReference type="PROSITE" id="PS51203">
    <property type="entry name" value="CS"/>
    <property type="match status" value="1"/>
</dbReference>
<comment type="caution">
    <text evidence="4">The sequence shown here is derived from an EMBL/GenBank/DDBJ whole genome shotgun (WGS) entry which is preliminary data.</text>
</comment>
<evidence type="ECO:0000313" key="4">
    <source>
        <dbReference type="EMBL" id="RLE50780.1"/>
    </source>
</evidence>
<dbReference type="Gene3D" id="2.60.40.790">
    <property type="match status" value="1"/>
</dbReference>
<name>A0A497EVL9_9CREN</name>
<evidence type="ECO:0000259" key="2">
    <source>
        <dbReference type="PROSITE" id="PS01031"/>
    </source>
</evidence>
<dbReference type="EMBL" id="QMQX01000159">
    <property type="protein sequence ID" value="RLE50780.1"/>
    <property type="molecule type" value="Genomic_DNA"/>
</dbReference>
<sequence length="133" mass="14954">FEAHGRERPLVYGFSMTIGPDGKPVIREFGNVRPSMRGPVVREEMEPLVDVMESGDYIKVYAELPGVEKEDIKLNATENTLTISVDTEKRKYYKEISLPSPVKPETAKATYRNGVLEVQLEKAKKPGTSIKIE</sequence>
<dbReference type="CDD" id="cd06464">
    <property type="entry name" value="ACD_sHsps-like"/>
    <property type="match status" value="1"/>
</dbReference>